<reference evidence="3 4" key="1">
    <citation type="submission" date="2018-08" db="EMBL/GenBank/DDBJ databases">
        <title>Comparative analysis of Burkholderia isolates from Puerto Rico.</title>
        <authorList>
            <person name="Hall C."/>
            <person name="Sahl J."/>
            <person name="Wagner D."/>
        </authorList>
    </citation>
    <scope>NUCLEOTIDE SEQUENCE [LARGE SCALE GENOMIC DNA]</scope>
    <source>
        <strain evidence="3 4">Bp9001</strain>
    </source>
</reference>
<feature type="chain" id="PRO_5018259552" description="Tripartite tricarboxylate transporter substrate binding protein" evidence="2">
    <location>
        <begin position="28"/>
        <end position="345"/>
    </location>
</feature>
<evidence type="ECO:0000256" key="1">
    <source>
        <dbReference type="ARBA" id="ARBA00006987"/>
    </source>
</evidence>
<comment type="similarity">
    <text evidence="1">Belongs to the UPF0065 (bug) family.</text>
</comment>
<dbReference type="PANTHER" id="PTHR42928">
    <property type="entry name" value="TRICARBOXYLATE-BINDING PROTEIN"/>
    <property type="match status" value="1"/>
</dbReference>
<comment type="caution">
    <text evidence="3">The sequence shown here is derived from an EMBL/GenBank/DDBJ whole genome shotgun (WGS) entry which is preliminary data.</text>
</comment>
<proteinExistence type="inferred from homology"/>
<keyword evidence="2" id="KW-0732">Signal</keyword>
<dbReference type="InterPro" id="IPR042100">
    <property type="entry name" value="Bug_dom1"/>
</dbReference>
<organism evidence="3 4">
    <name type="scientific">Burkholderia contaminans</name>
    <dbReference type="NCBI Taxonomy" id="488447"/>
    <lineage>
        <taxon>Bacteria</taxon>
        <taxon>Pseudomonadati</taxon>
        <taxon>Pseudomonadota</taxon>
        <taxon>Betaproteobacteria</taxon>
        <taxon>Burkholderiales</taxon>
        <taxon>Burkholderiaceae</taxon>
        <taxon>Burkholderia</taxon>
        <taxon>Burkholderia cepacia complex</taxon>
    </lineage>
</organism>
<name>A0A3N8RNI3_9BURK</name>
<protein>
    <recommendedName>
        <fullName evidence="5">Tripartite tricarboxylate transporter substrate binding protein</fullName>
    </recommendedName>
</protein>
<dbReference type="Proteomes" id="UP000269271">
    <property type="component" value="Unassembled WGS sequence"/>
</dbReference>
<dbReference type="Pfam" id="PF03401">
    <property type="entry name" value="TctC"/>
    <property type="match status" value="1"/>
</dbReference>
<dbReference type="AlphaFoldDB" id="A0A3N8RNI3"/>
<dbReference type="InterPro" id="IPR005064">
    <property type="entry name" value="BUG"/>
</dbReference>
<dbReference type="SUPFAM" id="SSF53850">
    <property type="entry name" value="Periplasmic binding protein-like II"/>
    <property type="match status" value="1"/>
</dbReference>
<gene>
    <name evidence="3" type="ORF">DF037_01625</name>
</gene>
<dbReference type="Gene3D" id="3.40.190.150">
    <property type="entry name" value="Bordetella uptake gene, domain 1"/>
    <property type="match status" value="1"/>
</dbReference>
<dbReference type="EMBL" id="QTQX01000001">
    <property type="protein sequence ID" value="RQT37455.1"/>
    <property type="molecule type" value="Genomic_DNA"/>
</dbReference>
<sequence>MKHMIGRMVAAATVFAAGLGVCGSASAFDAASFYKGKNIDLIIASGPGGFDFVGRLVARHLGDHIPGHPNVVPQNMPGAGGLVAANYVFRRGRSDGTMLAQLPANLILEEVLHAPGVAYKAAQFNMIGRIASGINLTVVRSADTKIQTLQDAMSTPTRVATTGPASLVEVFPNVLNHLGGTKFKFIAGYNDTASTMLAIERGEADAATIGLNSLYSLRRGWLTNGAVRFLVQYTPERSPRLPNVPAVTEFVKSKDDQAVLKLFLTAVTLGQYITAPPNVPADRVKVLRDAFDAMLKDPSFLKDIEASNTWFDPMGGEELQKLTAVGPIDAGVLEKAREIRYSENK</sequence>
<dbReference type="Gene3D" id="3.40.190.10">
    <property type="entry name" value="Periplasmic binding protein-like II"/>
    <property type="match status" value="1"/>
</dbReference>
<feature type="signal peptide" evidence="2">
    <location>
        <begin position="1"/>
        <end position="27"/>
    </location>
</feature>
<dbReference type="PANTHER" id="PTHR42928:SF5">
    <property type="entry name" value="BLR1237 PROTEIN"/>
    <property type="match status" value="1"/>
</dbReference>
<evidence type="ECO:0000313" key="4">
    <source>
        <dbReference type="Proteomes" id="UP000269271"/>
    </source>
</evidence>
<evidence type="ECO:0008006" key="5">
    <source>
        <dbReference type="Google" id="ProtNLM"/>
    </source>
</evidence>
<evidence type="ECO:0000313" key="3">
    <source>
        <dbReference type="EMBL" id="RQT37455.1"/>
    </source>
</evidence>
<accession>A0A3N8RNI3</accession>
<evidence type="ECO:0000256" key="2">
    <source>
        <dbReference type="SAM" id="SignalP"/>
    </source>
</evidence>